<feature type="region of interest" description="Disordered" evidence="1">
    <location>
        <begin position="1"/>
        <end position="83"/>
    </location>
</feature>
<sequence>MDGPPPMALLRAPSPLRSRDLHQGARRFPDRPAQLPQARPLPSGLTQGNRSTEQVGPVYLQTVPQHQRDQRSGRHRCSLRLAS</sequence>
<evidence type="ECO:0000313" key="3">
    <source>
        <dbReference type="Proteomes" id="UP001066276"/>
    </source>
</evidence>
<organism evidence="2 3">
    <name type="scientific">Pleurodeles waltl</name>
    <name type="common">Iberian ribbed newt</name>
    <dbReference type="NCBI Taxonomy" id="8319"/>
    <lineage>
        <taxon>Eukaryota</taxon>
        <taxon>Metazoa</taxon>
        <taxon>Chordata</taxon>
        <taxon>Craniata</taxon>
        <taxon>Vertebrata</taxon>
        <taxon>Euteleostomi</taxon>
        <taxon>Amphibia</taxon>
        <taxon>Batrachia</taxon>
        <taxon>Caudata</taxon>
        <taxon>Salamandroidea</taxon>
        <taxon>Salamandridae</taxon>
        <taxon>Pleurodelinae</taxon>
        <taxon>Pleurodeles</taxon>
    </lineage>
</organism>
<dbReference type="AlphaFoldDB" id="A0AAV7T589"/>
<accession>A0AAV7T589</accession>
<reference evidence="2" key="1">
    <citation type="journal article" date="2022" name="bioRxiv">
        <title>Sequencing and chromosome-scale assembly of the giantPleurodeles waltlgenome.</title>
        <authorList>
            <person name="Brown T."/>
            <person name="Elewa A."/>
            <person name="Iarovenko S."/>
            <person name="Subramanian E."/>
            <person name="Araus A.J."/>
            <person name="Petzold A."/>
            <person name="Susuki M."/>
            <person name="Suzuki K.-i.T."/>
            <person name="Hayashi T."/>
            <person name="Toyoda A."/>
            <person name="Oliveira C."/>
            <person name="Osipova E."/>
            <person name="Leigh N.D."/>
            <person name="Simon A."/>
            <person name="Yun M.H."/>
        </authorList>
    </citation>
    <scope>NUCLEOTIDE SEQUENCE</scope>
    <source>
        <strain evidence="2">20211129_DDA</strain>
        <tissue evidence="2">Liver</tissue>
    </source>
</reference>
<feature type="compositionally biased region" description="Polar residues" evidence="1">
    <location>
        <begin position="44"/>
        <end position="54"/>
    </location>
</feature>
<dbReference type="EMBL" id="JANPWB010000007">
    <property type="protein sequence ID" value="KAJ1171679.1"/>
    <property type="molecule type" value="Genomic_DNA"/>
</dbReference>
<protein>
    <submittedName>
        <fullName evidence="2">Uncharacterized protein</fullName>
    </submittedName>
</protein>
<evidence type="ECO:0000256" key="1">
    <source>
        <dbReference type="SAM" id="MobiDB-lite"/>
    </source>
</evidence>
<dbReference type="Proteomes" id="UP001066276">
    <property type="component" value="Chromosome 4_1"/>
</dbReference>
<gene>
    <name evidence="2" type="ORF">NDU88_003537</name>
</gene>
<evidence type="ECO:0000313" key="2">
    <source>
        <dbReference type="EMBL" id="KAJ1171679.1"/>
    </source>
</evidence>
<name>A0AAV7T589_PLEWA</name>
<feature type="compositionally biased region" description="Basic and acidic residues" evidence="1">
    <location>
        <begin position="17"/>
        <end position="30"/>
    </location>
</feature>
<comment type="caution">
    <text evidence="2">The sequence shown here is derived from an EMBL/GenBank/DDBJ whole genome shotgun (WGS) entry which is preliminary data.</text>
</comment>
<feature type="compositionally biased region" description="Basic residues" evidence="1">
    <location>
        <begin position="73"/>
        <end position="83"/>
    </location>
</feature>
<keyword evidence="3" id="KW-1185">Reference proteome</keyword>
<proteinExistence type="predicted"/>